<dbReference type="GO" id="GO:0006893">
    <property type="term" value="P:Golgi to plasma membrane transport"/>
    <property type="evidence" value="ECO:0007669"/>
    <property type="project" value="UniProtKB-UniRule"/>
</dbReference>
<sequence>MPKLNFSPDEVDLLKAYKISSLAPTKWEDVDHDLGDSIAGALTSSAGGDGEGDPLGLGAVIDVQSMDLESKASVLITSKSFDPKAFLSAVHPNATYQDLVAGINHLQASIDSRSEAIRILVEDNFDRFVAVKASTDALYAEMKEGLLADSTDYASKPLRDQLKQAAVKANQMFLPVLENSSKAQKLRTTLGVFERSKFFFNLPGFLVESIEASRYDAAMRDYKKGKFLLESRPGQLLPIGTSKDGKTSASAEQQQKRILEKVWGTVDKAMGEMRNLLLSQLKDPTRSVEEQEKTIEILLELGVADDPAWTYFDGQHRYIMNQMNASYKAALTSIRNIRERNSPPIPSPDALSTILTQQLQTCIAALETKQPESLIAQSGGHEVWQAIWDMIKNVSEVMLSALPNFWRISKSFLDGKFKRTGGPSGSRRSPSQCRTMALDIVQLYITLLSEFFKLSDVTVMVSQGSNSSVSLHHIPSHSNSFATAHFLTKMLGEVQDSVNEVNGMEISGEAASGLKSLLESVRWRFEDILNHAWLRDAHILYYLEGWIGNPSYPSTTLYLSHMELFQRHITTSAFKIAGGIDLSSNMTSAKPTKQHVVAPLFISKITKAFLDVLYTFLDGLVQLASEESPVVSGRRVAITDSATMTGTNPIELLDLTDTNTRLLLVISNFSHLLSQLMPGMINQLESAFSVSIEDDRRTLMTVAQELDKRLFDGYVKPKAAVVKEIIRNGILDSKMDWYETPQPTEIRPYMYETLMYLVSVHAQVSKVAESLLDRTLNALVEDLAEEALRCFRQVKRFGMGGMLRATLEIEFMHQTLSRYVTPSAAKTLSDLYNKISQAYARRAGDENLQSNLDGVKKTLAETRRATGIEFLCFRQTKERTGSASGASGSRPKEASRRPKENK</sequence>
<dbReference type="InterPro" id="IPR029175">
    <property type="entry name" value="EXOC2/Sec5"/>
</dbReference>
<dbReference type="InParanoid" id="A0A0C3BHE3"/>
<keyword evidence="8" id="KW-1185">Reference proteome</keyword>
<dbReference type="InterPro" id="IPR016024">
    <property type="entry name" value="ARM-type_fold"/>
</dbReference>
<evidence type="ECO:0000259" key="6">
    <source>
        <dbReference type="Pfam" id="PF15469"/>
    </source>
</evidence>
<comment type="function">
    <text evidence="4">Component of the exocyst complex involved in the docking of exocytic vesicles with fusion sites on the plasma membrane.</text>
</comment>
<keyword evidence="2 4" id="KW-0813">Transport</keyword>
<keyword evidence="4" id="KW-0653">Protein transport</keyword>
<comment type="subunit">
    <text evidence="4">Component of the exocyst complex.</text>
</comment>
<reference evidence="7 8" key="1">
    <citation type="submission" date="2014-04" db="EMBL/GenBank/DDBJ databases">
        <authorList>
            <consortium name="DOE Joint Genome Institute"/>
            <person name="Kuo A."/>
            <person name="Tarkka M."/>
            <person name="Buscot F."/>
            <person name="Kohler A."/>
            <person name="Nagy L.G."/>
            <person name="Floudas D."/>
            <person name="Copeland A."/>
            <person name="Barry K.W."/>
            <person name="Cichocki N."/>
            <person name="Veneault-Fourrey C."/>
            <person name="LaButti K."/>
            <person name="Lindquist E.A."/>
            <person name="Lipzen A."/>
            <person name="Lundell T."/>
            <person name="Morin E."/>
            <person name="Murat C."/>
            <person name="Sun H."/>
            <person name="Tunlid A."/>
            <person name="Henrissat B."/>
            <person name="Grigoriev I.V."/>
            <person name="Hibbett D.S."/>
            <person name="Martin F."/>
            <person name="Nordberg H.P."/>
            <person name="Cantor M.N."/>
            <person name="Hua S.X."/>
        </authorList>
    </citation>
    <scope>NUCLEOTIDE SEQUENCE [LARGE SCALE GENOMIC DNA]</scope>
    <source>
        <strain evidence="7 8">F 1598</strain>
    </source>
</reference>
<evidence type="ECO:0000256" key="4">
    <source>
        <dbReference type="RuleBase" id="RU365069"/>
    </source>
</evidence>
<evidence type="ECO:0000256" key="5">
    <source>
        <dbReference type="SAM" id="MobiDB-lite"/>
    </source>
</evidence>
<dbReference type="EMBL" id="KN832984">
    <property type="protein sequence ID" value="KIM85723.1"/>
    <property type="molecule type" value="Genomic_DNA"/>
</dbReference>
<dbReference type="InterPro" id="IPR039481">
    <property type="entry name" value="EXOC2/Sec5_N_dom"/>
</dbReference>
<feature type="domain" description="Exocyst complex component EXOC2/Sec5 N-terminal" evidence="6">
    <location>
        <begin position="53"/>
        <end position="873"/>
    </location>
</feature>
<dbReference type="Pfam" id="PF15469">
    <property type="entry name" value="Sec5"/>
    <property type="match status" value="1"/>
</dbReference>
<evidence type="ECO:0000256" key="3">
    <source>
        <dbReference type="ARBA" id="ARBA00022483"/>
    </source>
</evidence>
<accession>A0A0C3BHE3</accession>
<dbReference type="Proteomes" id="UP000054166">
    <property type="component" value="Unassembled WGS sequence"/>
</dbReference>
<evidence type="ECO:0000313" key="7">
    <source>
        <dbReference type="EMBL" id="KIM85723.1"/>
    </source>
</evidence>
<protein>
    <recommendedName>
        <fullName evidence="4">Exocyst complex component SEC5</fullName>
    </recommendedName>
</protein>
<reference evidence="8" key="2">
    <citation type="submission" date="2015-01" db="EMBL/GenBank/DDBJ databases">
        <title>Evolutionary Origins and Diversification of the Mycorrhizal Mutualists.</title>
        <authorList>
            <consortium name="DOE Joint Genome Institute"/>
            <consortium name="Mycorrhizal Genomics Consortium"/>
            <person name="Kohler A."/>
            <person name="Kuo A."/>
            <person name="Nagy L.G."/>
            <person name="Floudas D."/>
            <person name="Copeland A."/>
            <person name="Barry K.W."/>
            <person name="Cichocki N."/>
            <person name="Veneault-Fourrey C."/>
            <person name="LaButti K."/>
            <person name="Lindquist E.A."/>
            <person name="Lipzen A."/>
            <person name="Lundell T."/>
            <person name="Morin E."/>
            <person name="Murat C."/>
            <person name="Riley R."/>
            <person name="Ohm R."/>
            <person name="Sun H."/>
            <person name="Tunlid A."/>
            <person name="Henrissat B."/>
            <person name="Grigoriev I.V."/>
            <person name="Hibbett D.S."/>
            <person name="Martin F."/>
        </authorList>
    </citation>
    <scope>NUCLEOTIDE SEQUENCE [LARGE SCALE GENOMIC DNA]</scope>
    <source>
        <strain evidence="8">F 1598</strain>
    </source>
</reference>
<dbReference type="SUPFAM" id="SSF48371">
    <property type="entry name" value="ARM repeat"/>
    <property type="match status" value="1"/>
</dbReference>
<keyword evidence="3 4" id="KW-0268">Exocytosis</keyword>
<dbReference type="GO" id="GO:0006887">
    <property type="term" value="P:exocytosis"/>
    <property type="evidence" value="ECO:0007669"/>
    <property type="project" value="UniProtKB-KW"/>
</dbReference>
<dbReference type="PANTHER" id="PTHR13043:SF1">
    <property type="entry name" value="EXOCYST COMPLEX COMPONENT 2"/>
    <property type="match status" value="1"/>
</dbReference>
<dbReference type="OrthoDB" id="26242at2759"/>
<dbReference type="PANTHER" id="PTHR13043">
    <property type="entry name" value="EXOCYST COMPLEX COMPONENT SEC5"/>
    <property type="match status" value="1"/>
</dbReference>
<organism evidence="7 8">
    <name type="scientific">Piloderma croceum (strain F 1598)</name>
    <dbReference type="NCBI Taxonomy" id="765440"/>
    <lineage>
        <taxon>Eukaryota</taxon>
        <taxon>Fungi</taxon>
        <taxon>Dikarya</taxon>
        <taxon>Basidiomycota</taxon>
        <taxon>Agaricomycotina</taxon>
        <taxon>Agaricomycetes</taxon>
        <taxon>Agaricomycetidae</taxon>
        <taxon>Atheliales</taxon>
        <taxon>Atheliaceae</taxon>
        <taxon>Piloderma</taxon>
    </lineage>
</organism>
<dbReference type="GO" id="GO:0000145">
    <property type="term" value="C:exocyst"/>
    <property type="evidence" value="ECO:0007669"/>
    <property type="project" value="UniProtKB-UniRule"/>
</dbReference>
<gene>
    <name evidence="7" type="ORF">PILCRDRAFT_342653</name>
</gene>
<dbReference type="STRING" id="765440.A0A0C3BHE3"/>
<evidence type="ECO:0000256" key="2">
    <source>
        <dbReference type="ARBA" id="ARBA00022448"/>
    </source>
</evidence>
<feature type="region of interest" description="Disordered" evidence="5">
    <location>
        <begin position="878"/>
        <end position="902"/>
    </location>
</feature>
<feature type="compositionally biased region" description="Basic and acidic residues" evidence="5">
    <location>
        <begin position="890"/>
        <end position="902"/>
    </location>
</feature>
<name>A0A0C3BHE3_PILCF</name>
<evidence type="ECO:0000313" key="8">
    <source>
        <dbReference type="Proteomes" id="UP000054166"/>
    </source>
</evidence>
<dbReference type="GO" id="GO:0015031">
    <property type="term" value="P:protein transport"/>
    <property type="evidence" value="ECO:0007669"/>
    <property type="project" value="UniProtKB-KW"/>
</dbReference>
<evidence type="ECO:0000256" key="1">
    <source>
        <dbReference type="ARBA" id="ARBA00010578"/>
    </source>
</evidence>
<comment type="similarity">
    <text evidence="1 4">Belongs to the SEC5 family.</text>
</comment>
<proteinExistence type="inferred from homology"/>
<dbReference type="HOGENOM" id="CLU_324954_0_0_1"/>
<dbReference type="AlphaFoldDB" id="A0A0C3BHE3"/>